<gene>
    <name evidence="3" type="ORF">KSZ_11210</name>
</gene>
<dbReference type="EMBL" id="BNJJ01000003">
    <property type="protein sequence ID" value="GHO83115.1"/>
    <property type="molecule type" value="Genomic_DNA"/>
</dbReference>
<dbReference type="PANTHER" id="PTHR43546:SF9">
    <property type="entry name" value="L-ASCORBATE-6-PHOSPHATE LACTONASE ULAG-RELATED"/>
    <property type="match status" value="1"/>
</dbReference>
<dbReference type="RefSeq" id="WP_201360763.1">
    <property type="nucleotide sequence ID" value="NZ_BNJJ01000003.1"/>
</dbReference>
<proteinExistence type="predicted"/>
<dbReference type="Proteomes" id="UP000635565">
    <property type="component" value="Unassembled WGS sequence"/>
</dbReference>
<comment type="caution">
    <text evidence="3">The sequence shown here is derived from an EMBL/GenBank/DDBJ whole genome shotgun (WGS) entry which is preliminary data.</text>
</comment>
<keyword evidence="4" id="KW-1185">Reference proteome</keyword>
<evidence type="ECO:0000313" key="4">
    <source>
        <dbReference type="Proteomes" id="UP000635565"/>
    </source>
</evidence>
<name>A0ABQ3VBF1_9CHLR</name>
<dbReference type="InterPro" id="IPR050114">
    <property type="entry name" value="UPF0173_UPF0282_UlaG_hydrolase"/>
</dbReference>
<evidence type="ECO:0000256" key="1">
    <source>
        <dbReference type="ARBA" id="ARBA00022801"/>
    </source>
</evidence>
<dbReference type="PANTHER" id="PTHR43546">
    <property type="entry name" value="UPF0173 METAL-DEPENDENT HYDROLASE MJ1163-RELATED"/>
    <property type="match status" value="1"/>
</dbReference>
<reference evidence="3 4" key="1">
    <citation type="journal article" date="2021" name="Int. J. Syst. Evol. Microbiol.">
        <title>Reticulibacter mediterranei gen. nov., sp. nov., within the new family Reticulibacteraceae fam. nov., and Ktedonospora formicarum gen. nov., sp. nov., Ktedonobacter robiniae sp. nov., Dictyobacter formicarum sp. nov. and Dictyobacter arantiisoli sp. nov., belonging to the class Ktedonobacteria.</title>
        <authorList>
            <person name="Yabe S."/>
            <person name="Zheng Y."/>
            <person name="Wang C.M."/>
            <person name="Sakai Y."/>
            <person name="Abe K."/>
            <person name="Yokota A."/>
            <person name="Donadio S."/>
            <person name="Cavaletti L."/>
            <person name="Monciardini P."/>
        </authorList>
    </citation>
    <scope>NUCLEOTIDE SEQUENCE [LARGE SCALE GENOMIC DNA]</scope>
    <source>
        <strain evidence="3 4">SOSP1-9</strain>
    </source>
</reference>
<protein>
    <submittedName>
        <fullName evidence="3">MBL fold metallo-hydrolase</fullName>
    </submittedName>
</protein>
<dbReference type="SUPFAM" id="SSF56281">
    <property type="entry name" value="Metallo-hydrolase/oxidoreductase"/>
    <property type="match status" value="1"/>
</dbReference>
<organism evidence="3 4">
    <name type="scientific">Dictyobacter formicarum</name>
    <dbReference type="NCBI Taxonomy" id="2778368"/>
    <lineage>
        <taxon>Bacteria</taxon>
        <taxon>Bacillati</taxon>
        <taxon>Chloroflexota</taxon>
        <taxon>Ktedonobacteria</taxon>
        <taxon>Ktedonobacterales</taxon>
        <taxon>Dictyobacteraceae</taxon>
        <taxon>Dictyobacter</taxon>
    </lineage>
</organism>
<sequence>MSTEQTFDMRFLGKATLTEMQRQSMDNQLSFDQLRLTHIGGPTVLIEIGQLRLLTDPTLEPAGYQYRAGEQIVGKTTSPAVSTSDLGQVDAILLSHHQHGDNLDPAGRAYLSQGKQTLTTPASAQHLGGNAHGVATWETVALKTGDGLEVRVTATPASHGPAEIKEATGHVNGWLLEWEGQRHGSLYISGDTVLFEGLVEMAQHYQLGVALLHFGAARTQRFGAANLTFSAAEGAQFAQMLGEATVIPIHYEGWTHLTEGHAEIEQTFKATGLEQRLRFLPLGQPVSINI</sequence>
<feature type="domain" description="Metallo-beta-lactamase" evidence="2">
    <location>
        <begin position="52"/>
        <end position="251"/>
    </location>
</feature>
<dbReference type="Pfam" id="PF12706">
    <property type="entry name" value="Lactamase_B_2"/>
    <property type="match status" value="1"/>
</dbReference>
<dbReference type="InterPro" id="IPR036866">
    <property type="entry name" value="RibonucZ/Hydroxyglut_hydro"/>
</dbReference>
<dbReference type="InterPro" id="IPR001279">
    <property type="entry name" value="Metallo-B-lactamas"/>
</dbReference>
<dbReference type="Gene3D" id="3.60.15.10">
    <property type="entry name" value="Ribonuclease Z/Hydroxyacylglutathione hydrolase-like"/>
    <property type="match status" value="1"/>
</dbReference>
<accession>A0ABQ3VBF1</accession>
<evidence type="ECO:0000313" key="3">
    <source>
        <dbReference type="EMBL" id="GHO83115.1"/>
    </source>
</evidence>
<keyword evidence="1" id="KW-0378">Hydrolase</keyword>
<evidence type="ECO:0000259" key="2">
    <source>
        <dbReference type="Pfam" id="PF12706"/>
    </source>
</evidence>